<proteinExistence type="predicted"/>
<feature type="non-terminal residue" evidence="1">
    <location>
        <position position="1"/>
    </location>
</feature>
<protein>
    <submittedName>
        <fullName evidence="1">Uncharacterized protein</fullName>
    </submittedName>
</protein>
<dbReference type="AlphaFoldDB" id="X1J623"/>
<dbReference type="EMBL" id="BARV01002157">
    <property type="protein sequence ID" value="GAH90156.1"/>
    <property type="molecule type" value="Genomic_DNA"/>
</dbReference>
<organism evidence="1">
    <name type="scientific">marine sediment metagenome</name>
    <dbReference type="NCBI Taxonomy" id="412755"/>
    <lineage>
        <taxon>unclassified sequences</taxon>
        <taxon>metagenomes</taxon>
        <taxon>ecological metagenomes</taxon>
    </lineage>
</organism>
<comment type="caution">
    <text evidence="1">The sequence shown here is derived from an EMBL/GenBank/DDBJ whole genome shotgun (WGS) entry which is preliminary data.</text>
</comment>
<evidence type="ECO:0000313" key="1">
    <source>
        <dbReference type="EMBL" id="GAH90156.1"/>
    </source>
</evidence>
<sequence>VCLVTGTGLKDIKTAMKTGGKPLKVESWAECRRALQAMKF</sequence>
<gene>
    <name evidence="1" type="ORF">S06H3_05736</name>
</gene>
<accession>X1J623</accession>
<name>X1J623_9ZZZZ</name>
<reference evidence="1" key="1">
    <citation type="journal article" date="2014" name="Front. Microbiol.">
        <title>High frequency of phylogenetically diverse reductive dehalogenase-homologous genes in deep subseafloor sedimentary metagenomes.</title>
        <authorList>
            <person name="Kawai M."/>
            <person name="Futagami T."/>
            <person name="Toyoda A."/>
            <person name="Takaki Y."/>
            <person name="Nishi S."/>
            <person name="Hori S."/>
            <person name="Arai W."/>
            <person name="Tsubouchi T."/>
            <person name="Morono Y."/>
            <person name="Uchiyama I."/>
            <person name="Ito T."/>
            <person name="Fujiyama A."/>
            <person name="Inagaki F."/>
            <person name="Takami H."/>
        </authorList>
    </citation>
    <scope>NUCLEOTIDE SEQUENCE</scope>
    <source>
        <strain evidence="1">Expedition CK06-06</strain>
    </source>
</reference>